<feature type="domain" description="Protein kinase" evidence="2">
    <location>
        <begin position="38"/>
        <end position="350"/>
    </location>
</feature>
<reference evidence="4" key="1">
    <citation type="journal article" date="2019" name="Int. J. Syst. Evol. Microbiol.">
        <title>The Global Catalogue of Microorganisms (GCM) 10K type strain sequencing project: providing services to taxonomists for standard genome sequencing and annotation.</title>
        <authorList>
            <consortium name="The Broad Institute Genomics Platform"/>
            <consortium name="The Broad Institute Genome Sequencing Center for Infectious Disease"/>
            <person name="Wu L."/>
            <person name="Ma J."/>
        </authorList>
    </citation>
    <scope>NUCLEOTIDE SEQUENCE [LARGE SCALE GENOMIC DNA]</scope>
    <source>
        <strain evidence="4">JCM 17939</strain>
    </source>
</reference>
<evidence type="ECO:0000313" key="4">
    <source>
        <dbReference type="Proteomes" id="UP001501442"/>
    </source>
</evidence>
<evidence type="ECO:0000313" key="3">
    <source>
        <dbReference type="EMBL" id="GAA4635876.1"/>
    </source>
</evidence>
<name>A0ABP8UNX5_9ACTN</name>
<sequence>MVSMRQFPTGSRYVDALQNTTLCFSDRDLRGARPKLDKLGRPKPISGNFASVFELTSADGSRYAVKCFTREVPDQERRYQAISDHLATVGHSWKVGFEYLAQGILVSGQRYPILKMEWVSGISLTRWVEDHLHDTAALKEIADRFAELSGQLSAAGIAHGDLQHGNLLVAPGGSLRLVDYDGMYVPALAGLAPAEKGHRNYQSPRRADTDFGPELDRFSSWLIYLSLVALAADPALWHQMHEPGGEYLLLDGSDFENPSASLRMPALLAHHSDQVRELAEQVRNQLGLPLSQLPELSAVAATVAAPAPPPPPAAPPPRATSGPLPDWMAGHVPSTPPRPPVSFAGSRPFFRTALCLLSVACAGLLALFGLPGVAAAVALASSGTGFLTLFFRRRAEAVDKRRARTHLAENRARFAGPRRELARLERERDGFEKTAAVRVASFTSRQNDLQKRQQDELARIERRLQRRLSGIIRGLGDLSSRRNRELANELRQIQDQYLHAQLARIRITPGQISGIGKGAVEKLSWAGITTAADFVGVRLVTGSGSYGNTIAFLQLARGGEIRVDGIGEVKATSLRVWREAHAQSARLTQPTVLPPDRQKVIVDRFAAQEGTLKAEQTTVQSEANAQRQDLAAQVATDRAALLAEQRRAENEIATRRADINRGIADLRASTSVGLAQLQNTEKELARYRRITFVRFLAFALMGR</sequence>
<dbReference type="Pfam" id="PF03109">
    <property type="entry name" value="ABC1"/>
    <property type="match status" value="1"/>
</dbReference>
<evidence type="ECO:0000256" key="1">
    <source>
        <dbReference type="SAM" id="MobiDB-lite"/>
    </source>
</evidence>
<accession>A0ABP8UNX5</accession>
<organism evidence="3 4">
    <name type="scientific">Actinoallomurus vinaceus</name>
    <dbReference type="NCBI Taxonomy" id="1080074"/>
    <lineage>
        <taxon>Bacteria</taxon>
        <taxon>Bacillati</taxon>
        <taxon>Actinomycetota</taxon>
        <taxon>Actinomycetes</taxon>
        <taxon>Streptosporangiales</taxon>
        <taxon>Thermomonosporaceae</taxon>
        <taxon>Actinoallomurus</taxon>
    </lineage>
</organism>
<dbReference type="Gene3D" id="1.10.510.10">
    <property type="entry name" value="Transferase(Phosphotransferase) domain 1"/>
    <property type="match status" value="1"/>
</dbReference>
<gene>
    <name evidence="3" type="ORF">GCM10023196_083300</name>
</gene>
<dbReference type="InterPro" id="IPR004147">
    <property type="entry name" value="ABC1_dom"/>
</dbReference>
<protein>
    <recommendedName>
        <fullName evidence="2">Protein kinase domain-containing protein</fullName>
    </recommendedName>
</protein>
<feature type="compositionally biased region" description="Pro residues" evidence="1">
    <location>
        <begin position="306"/>
        <end position="318"/>
    </location>
</feature>
<dbReference type="Proteomes" id="UP001501442">
    <property type="component" value="Unassembled WGS sequence"/>
</dbReference>
<proteinExistence type="predicted"/>
<dbReference type="InterPro" id="IPR011009">
    <property type="entry name" value="Kinase-like_dom_sf"/>
</dbReference>
<dbReference type="SUPFAM" id="SSF56112">
    <property type="entry name" value="Protein kinase-like (PK-like)"/>
    <property type="match status" value="1"/>
</dbReference>
<dbReference type="PROSITE" id="PS50011">
    <property type="entry name" value="PROTEIN_KINASE_DOM"/>
    <property type="match status" value="1"/>
</dbReference>
<keyword evidence="4" id="KW-1185">Reference proteome</keyword>
<dbReference type="InterPro" id="IPR000719">
    <property type="entry name" value="Prot_kinase_dom"/>
</dbReference>
<evidence type="ECO:0000259" key="2">
    <source>
        <dbReference type="PROSITE" id="PS50011"/>
    </source>
</evidence>
<feature type="region of interest" description="Disordered" evidence="1">
    <location>
        <begin position="304"/>
        <end position="331"/>
    </location>
</feature>
<comment type="caution">
    <text evidence="3">The sequence shown here is derived from an EMBL/GenBank/DDBJ whole genome shotgun (WGS) entry which is preliminary data.</text>
</comment>
<dbReference type="EMBL" id="BAABHK010000016">
    <property type="protein sequence ID" value="GAA4635876.1"/>
    <property type="molecule type" value="Genomic_DNA"/>
</dbReference>